<name>A0A1V4SDI4_RUMHU</name>
<dbReference type="Proteomes" id="UP000191554">
    <property type="component" value="Unassembled WGS sequence"/>
</dbReference>
<organism evidence="2 3">
    <name type="scientific">Ruminiclostridium hungatei</name>
    <name type="common">Clostridium hungatei</name>
    <dbReference type="NCBI Taxonomy" id="48256"/>
    <lineage>
        <taxon>Bacteria</taxon>
        <taxon>Bacillati</taxon>
        <taxon>Bacillota</taxon>
        <taxon>Clostridia</taxon>
        <taxon>Eubacteriales</taxon>
        <taxon>Oscillospiraceae</taxon>
        <taxon>Ruminiclostridium</taxon>
    </lineage>
</organism>
<feature type="compositionally biased region" description="Polar residues" evidence="1">
    <location>
        <begin position="55"/>
        <end position="80"/>
    </location>
</feature>
<evidence type="ECO:0000313" key="3">
    <source>
        <dbReference type="Proteomes" id="UP000191554"/>
    </source>
</evidence>
<dbReference type="STRING" id="48256.CLHUN_42490"/>
<feature type="region of interest" description="Disordered" evidence="1">
    <location>
        <begin position="1"/>
        <end position="80"/>
    </location>
</feature>
<dbReference type="EMBL" id="MZGX01000046">
    <property type="protein sequence ID" value="OPX41884.1"/>
    <property type="molecule type" value="Genomic_DNA"/>
</dbReference>
<gene>
    <name evidence="2" type="ORF">CLHUN_42490</name>
</gene>
<proteinExistence type="predicted"/>
<dbReference type="RefSeq" id="WP_080066688.1">
    <property type="nucleotide sequence ID" value="NZ_MZGX01000046.1"/>
</dbReference>
<dbReference type="OrthoDB" id="1373593at2"/>
<comment type="caution">
    <text evidence="2">The sequence shown here is derived from an EMBL/GenBank/DDBJ whole genome shotgun (WGS) entry which is preliminary data.</text>
</comment>
<feature type="compositionally biased region" description="Polar residues" evidence="1">
    <location>
        <begin position="17"/>
        <end position="45"/>
    </location>
</feature>
<sequence>MNHKVTSKSMGSKAANILNNHNSSNIQRQLAGSVLSQRNPNNQTGAGMEDIASRVLNSDKYSSETKSLAASLVSQSDKNG</sequence>
<evidence type="ECO:0000313" key="2">
    <source>
        <dbReference type="EMBL" id="OPX41884.1"/>
    </source>
</evidence>
<dbReference type="AlphaFoldDB" id="A0A1V4SDI4"/>
<reference evidence="2 3" key="1">
    <citation type="submission" date="2017-03" db="EMBL/GenBank/DDBJ databases">
        <title>Genome sequence of Clostridium hungatei DSM 14427.</title>
        <authorList>
            <person name="Poehlein A."/>
            <person name="Daniel R."/>
        </authorList>
    </citation>
    <scope>NUCLEOTIDE SEQUENCE [LARGE SCALE GENOMIC DNA]</scope>
    <source>
        <strain evidence="2 3">DSM 14427</strain>
    </source>
</reference>
<protein>
    <submittedName>
        <fullName evidence="2">Uncharacterized protein</fullName>
    </submittedName>
</protein>
<evidence type="ECO:0000256" key="1">
    <source>
        <dbReference type="SAM" id="MobiDB-lite"/>
    </source>
</evidence>
<keyword evidence="3" id="KW-1185">Reference proteome</keyword>
<accession>A0A1V4SDI4</accession>